<evidence type="ECO:0000313" key="3">
    <source>
        <dbReference type="Proteomes" id="UP000324800"/>
    </source>
</evidence>
<dbReference type="Proteomes" id="UP000324800">
    <property type="component" value="Unassembled WGS sequence"/>
</dbReference>
<protein>
    <submittedName>
        <fullName evidence="2">Uncharacterized protein</fullName>
    </submittedName>
</protein>
<dbReference type="AlphaFoldDB" id="A0A5J4U8Q7"/>
<organism evidence="2 3">
    <name type="scientific">Streblomastix strix</name>
    <dbReference type="NCBI Taxonomy" id="222440"/>
    <lineage>
        <taxon>Eukaryota</taxon>
        <taxon>Metamonada</taxon>
        <taxon>Preaxostyla</taxon>
        <taxon>Oxymonadida</taxon>
        <taxon>Streblomastigidae</taxon>
        <taxon>Streblomastix</taxon>
    </lineage>
</organism>
<feature type="compositionally biased region" description="Basic and acidic residues" evidence="1">
    <location>
        <begin position="42"/>
        <end position="52"/>
    </location>
</feature>
<accession>A0A5J4U8Q7</accession>
<gene>
    <name evidence="2" type="ORF">EZS28_038388</name>
</gene>
<evidence type="ECO:0000256" key="1">
    <source>
        <dbReference type="SAM" id="MobiDB-lite"/>
    </source>
</evidence>
<sequence>MAMGPVNRKQGKYSRMSDLVKQNKVQSQKDPPRIDIPIQISEPHEPTQETFH</sequence>
<dbReference type="EMBL" id="SNRW01019755">
    <property type="protein sequence ID" value="KAA6366085.1"/>
    <property type="molecule type" value="Genomic_DNA"/>
</dbReference>
<feature type="non-terminal residue" evidence="2">
    <location>
        <position position="52"/>
    </location>
</feature>
<feature type="region of interest" description="Disordered" evidence="1">
    <location>
        <begin position="1"/>
        <end position="52"/>
    </location>
</feature>
<name>A0A5J4U8Q7_9EUKA</name>
<comment type="caution">
    <text evidence="2">The sequence shown here is derived from an EMBL/GenBank/DDBJ whole genome shotgun (WGS) entry which is preliminary data.</text>
</comment>
<proteinExistence type="predicted"/>
<evidence type="ECO:0000313" key="2">
    <source>
        <dbReference type="EMBL" id="KAA6366085.1"/>
    </source>
</evidence>
<reference evidence="2 3" key="1">
    <citation type="submission" date="2019-03" db="EMBL/GenBank/DDBJ databases">
        <title>Single cell metagenomics reveals metabolic interactions within the superorganism composed of flagellate Streblomastix strix and complex community of Bacteroidetes bacteria on its surface.</title>
        <authorList>
            <person name="Treitli S.C."/>
            <person name="Kolisko M."/>
            <person name="Husnik F."/>
            <person name="Keeling P."/>
            <person name="Hampl V."/>
        </authorList>
    </citation>
    <scope>NUCLEOTIDE SEQUENCE [LARGE SCALE GENOMIC DNA]</scope>
    <source>
        <strain evidence="2">ST1C</strain>
    </source>
</reference>